<feature type="signal peptide" evidence="1">
    <location>
        <begin position="1"/>
        <end position="25"/>
    </location>
</feature>
<dbReference type="EMBL" id="CP007202">
    <property type="protein sequence ID" value="AJR04734.1"/>
    <property type="molecule type" value="Genomic_DNA"/>
</dbReference>
<dbReference type="STRING" id="1454006.AW14_02785"/>
<dbReference type="AlphaFoldDB" id="A0A0C5WHV2"/>
<dbReference type="PROSITE" id="PS51257">
    <property type="entry name" value="PROKAR_LIPOPROTEIN"/>
    <property type="match status" value="1"/>
</dbReference>
<gene>
    <name evidence="2" type="ORF">AW14_02785</name>
</gene>
<dbReference type="KEGG" id="sze:AW14_02785"/>
<feature type="chain" id="PRO_5002191796" description="DUF4270 domain-containing protein" evidence="1">
    <location>
        <begin position="26"/>
        <end position="537"/>
    </location>
</feature>
<evidence type="ECO:0000313" key="2">
    <source>
        <dbReference type="EMBL" id="AJR04734.1"/>
    </source>
</evidence>
<dbReference type="InterPro" id="IPR025366">
    <property type="entry name" value="DUF4270"/>
</dbReference>
<sequence length="537" mass="60023">MKKNFKALKFFAVLALIISSFIACDKEFTNIESDVLGENNANFNKDVETLDITAYNKKLSSVQINGLPANLLGVFNDPAYGKTTASIVSQITPTTFSPDFGVNTVIDSVVLTIPYFSRAVTDSTYTIKDSLYGKAESPFKLSIYQNTYFLRDFDPTSALGNTQRYFSLPDGTVSDGNSVINFENFKNPTPIFEINEFTPSDKRIRLDSYNTAGELQTNYIAPAMRFKLDTDFWKQTIIDAQDAGYFANANSFKNYFRGLYIKAEPIGNSGNMMLLNLASTTANIVIYYTKDSTVENERIGASYIFNFSGNILNTFINDYSIALTDGDTNAGDTSLYLKSTEGSMAVVDLFSGTSIEDFKKAYRQTTTTGDYIKGTNGNYLLKRLINDAQLIVFEDTSINTDNIPDYHKYDRIYAYDLKNNQETIDYQIDQISNTQFPISSKLISLSQRDTIQARYKIRLTEHLNSILLQDSTSTKIGLVISNNVNVTSPSKVLNNNELTGVPVSAVNMPRGTILFGTNNNVPANKKMRLEIFFTEPK</sequence>
<keyword evidence="3" id="KW-1185">Reference proteome</keyword>
<dbReference type="HOGENOM" id="CLU_036886_0_0_10"/>
<accession>A0A0C5WHV2</accession>
<organism evidence="2 3">
    <name type="scientific">Siansivirga zeaxanthinifaciens CC-SAMT-1</name>
    <dbReference type="NCBI Taxonomy" id="1454006"/>
    <lineage>
        <taxon>Bacteria</taxon>
        <taxon>Pseudomonadati</taxon>
        <taxon>Bacteroidota</taxon>
        <taxon>Flavobacteriia</taxon>
        <taxon>Flavobacteriales</taxon>
        <taxon>Flavobacteriaceae</taxon>
        <taxon>Siansivirga</taxon>
    </lineage>
</organism>
<dbReference type="OrthoDB" id="1466062at2"/>
<name>A0A0C5WHV2_9FLAO</name>
<evidence type="ECO:0008006" key="4">
    <source>
        <dbReference type="Google" id="ProtNLM"/>
    </source>
</evidence>
<protein>
    <recommendedName>
        <fullName evidence="4">DUF4270 domain-containing protein</fullName>
    </recommendedName>
</protein>
<dbReference type="Pfam" id="PF14092">
    <property type="entry name" value="DUF4270"/>
    <property type="match status" value="1"/>
</dbReference>
<dbReference type="Proteomes" id="UP000032229">
    <property type="component" value="Chromosome"/>
</dbReference>
<keyword evidence="1" id="KW-0732">Signal</keyword>
<dbReference type="RefSeq" id="WP_044637413.1">
    <property type="nucleotide sequence ID" value="NZ_CP007202.1"/>
</dbReference>
<reference evidence="2 3" key="1">
    <citation type="submission" date="2014-02" db="EMBL/GenBank/DDBJ databases">
        <authorList>
            <person name="Young C.-C."/>
            <person name="Hameed A."/>
            <person name="Huang H.-C."/>
            <person name="Shahina M."/>
        </authorList>
    </citation>
    <scope>NUCLEOTIDE SEQUENCE [LARGE SCALE GENOMIC DNA]</scope>
    <source>
        <strain evidence="2 3">CC-SAMT-1</strain>
    </source>
</reference>
<proteinExistence type="predicted"/>
<evidence type="ECO:0000256" key="1">
    <source>
        <dbReference type="SAM" id="SignalP"/>
    </source>
</evidence>
<evidence type="ECO:0000313" key="3">
    <source>
        <dbReference type="Proteomes" id="UP000032229"/>
    </source>
</evidence>